<keyword evidence="3" id="KW-1185">Reference proteome</keyword>
<keyword evidence="1" id="KW-0812">Transmembrane</keyword>
<dbReference type="EMBL" id="AM942759">
    <property type="protein sequence ID" value="CAR45060.1"/>
    <property type="molecule type" value="Genomic_DNA"/>
</dbReference>
<accession>B4EXF8</accession>
<evidence type="ECO:0000313" key="3">
    <source>
        <dbReference type="Proteomes" id="UP000008319"/>
    </source>
</evidence>
<dbReference type="HOGENOM" id="CLU_2232967_0_0_6"/>
<keyword evidence="1" id="KW-0472">Membrane</keyword>
<sequence length="125" mass="14343">MTHTGKHPVRAVFPYLRIALMTLFTLNYGVAHVMSGIASYLFPHSRVSQQLKAVANDARMLKITAEELEVIRLDEKRMYQSGDYRELPFIELDLYTTAFRFGALIYYGLANRCPRIFASPADSHR</sequence>
<proteinExistence type="predicted"/>
<reference evidence="2 3" key="1">
    <citation type="journal article" date="2008" name="J. Bacteriol.">
        <title>Complete genome sequence of uropathogenic Proteus mirabilis, a master of both adherence and motility.</title>
        <authorList>
            <person name="Pearson M.M."/>
            <person name="Sebaihia M."/>
            <person name="Churcher C."/>
            <person name="Quail M.A."/>
            <person name="Seshasayee A.S."/>
            <person name="Luscombe N.M."/>
            <person name="Abdellah Z."/>
            <person name="Arrosmith C."/>
            <person name="Atkin B."/>
            <person name="Chillingworth T."/>
            <person name="Hauser H."/>
            <person name="Jagels K."/>
            <person name="Moule S."/>
            <person name="Mungall K."/>
            <person name="Norbertczak H."/>
            <person name="Rabbinowitsch E."/>
            <person name="Walker D."/>
            <person name="Whithead S."/>
            <person name="Thomson N.R."/>
            <person name="Rather P.N."/>
            <person name="Parkhill J."/>
            <person name="Mobley H.L."/>
        </authorList>
    </citation>
    <scope>NUCLEOTIDE SEQUENCE [LARGE SCALE GENOMIC DNA]</scope>
    <source>
        <strain evidence="2 3">HI4320</strain>
    </source>
</reference>
<organism evidence="2 3">
    <name type="scientific">Proteus mirabilis (strain HI4320)</name>
    <dbReference type="NCBI Taxonomy" id="529507"/>
    <lineage>
        <taxon>Bacteria</taxon>
        <taxon>Pseudomonadati</taxon>
        <taxon>Pseudomonadota</taxon>
        <taxon>Gammaproteobacteria</taxon>
        <taxon>Enterobacterales</taxon>
        <taxon>Morganellaceae</taxon>
        <taxon>Proteus</taxon>
    </lineage>
</organism>
<dbReference type="EnsemblBacteria" id="CAR45060">
    <property type="protein sequence ID" value="CAR45060"/>
    <property type="gene ID" value="PMI2559"/>
</dbReference>
<dbReference type="Proteomes" id="UP000008319">
    <property type="component" value="Chromosome"/>
</dbReference>
<protein>
    <submittedName>
        <fullName evidence="2">Uncharacterized protein</fullName>
    </submittedName>
</protein>
<evidence type="ECO:0000313" key="2">
    <source>
        <dbReference type="EMBL" id="CAR45060.1"/>
    </source>
</evidence>
<name>B4EXF8_PROMH</name>
<keyword evidence="1" id="KW-1133">Transmembrane helix</keyword>
<gene>
    <name evidence="2" type="ordered locus">PMI2559</name>
</gene>
<dbReference type="KEGG" id="pmr:PMI2559"/>
<evidence type="ECO:0000256" key="1">
    <source>
        <dbReference type="SAM" id="Phobius"/>
    </source>
</evidence>
<dbReference type="AlphaFoldDB" id="B4EXF8"/>
<feature type="transmembrane region" description="Helical" evidence="1">
    <location>
        <begin position="18"/>
        <end position="42"/>
    </location>
</feature>